<evidence type="ECO:0000256" key="8">
    <source>
        <dbReference type="SAM" id="MobiDB-lite"/>
    </source>
</evidence>
<accession>A0AAD5RRA0</accession>
<dbReference type="GO" id="GO:0016020">
    <property type="term" value="C:membrane"/>
    <property type="evidence" value="ECO:0007669"/>
    <property type="project" value="UniProtKB-SubCell"/>
</dbReference>
<dbReference type="InterPro" id="IPR011527">
    <property type="entry name" value="ABC1_TM_dom"/>
</dbReference>
<feature type="transmembrane region" description="Helical" evidence="9">
    <location>
        <begin position="940"/>
        <end position="965"/>
    </location>
</feature>
<evidence type="ECO:0000256" key="6">
    <source>
        <dbReference type="ARBA" id="ARBA00022989"/>
    </source>
</evidence>
<feature type="transmembrane region" description="Helical" evidence="9">
    <location>
        <begin position="1056"/>
        <end position="1079"/>
    </location>
</feature>
<feature type="transmembrane region" description="Helical" evidence="9">
    <location>
        <begin position="487"/>
        <end position="510"/>
    </location>
</feature>
<evidence type="ECO:0000256" key="7">
    <source>
        <dbReference type="ARBA" id="ARBA00023136"/>
    </source>
</evidence>
<dbReference type="SUPFAM" id="SSF52540">
    <property type="entry name" value="P-loop containing nucleoside triphosphate hydrolases"/>
    <property type="match status" value="2"/>
</dbReference>
<feature type="transmembrane region" description="Helical" evidence="9">
    <location>
        <begin position="971"/>
        <end position="995"/>
    </location>
</feature>
<evidence type="ECO:0000259" key="11">
    <source>
        <dbReference type="PROSITE" id="PS50929"/>
    </source>
</evidence>
<feature type="transmembrane region" description="Helical" evidence="9">
    <location>
        <begin position="304"/>
        <end position="322"/>
    </location>
</feature>
<evidence type="ECO:0000256" key="9">
    <source>
        <dbReference type="SAM" id="Phobius"/>
    </source>
</evidence>
<sequence>MAFQIFTTTSSHHLGLSPCAQDLFLLLVPNAIFLFLIAVSSCVTGKWLHIQKINKCWLLMRALLLCGIFIAAVASAGLSTSLQHSELYTPLYAPAHCLRVITLLVLFSRLSKTRDLILESYSIFTALFDTCHIVCLWCQEFAVRDKRSDEELLYLILQVVIIVLWAGIFGIQVLSPWMRRDTGGGKDYHTAGESDASFPGRIFFTWLLPLLRSPRDEKDFEVPSIAEFSPPPYDRHCRHHEQSLQALSSKRPFVAVARTFPVHWHLQALSGLILMILGTLVQLTQPWLISRSTRYLQGAEDVSVGAWLAVAIFLSFILNTILSTQAMQILNFSELYLRSFLYNAIQAKSLQISLSQQELASQVLTITSADVIRIAMGLDLLVTCLAHIVTVSLGSVLLYLSIGVPFVAALLVSAFGIVLLLVLSPKTCRSQQQILQFTERRHDLTAKLVPELRAARTAGLEKHAAQGLETARKKEVRLLSHQRKYQSAIVAIGDSMLPLASLAVISWLAVESQAAGIPIKYSELFNVLGLLAIMIGPLMTVAQMLPALLGSRVSWARVVKFAKTPARTTKPSPAHVQGGDSDAASLGDMHTTLSFRNVQFSWGTGIDIILKDVNFSLTSKSVCIITGDVGTGKSTILYLAVGEIAPTEGQVAMMPRGKEDGAALALCPQAPSFLPGVSLRENILAGNDVDEGLYREVLRSCCLDSDIKMGQIEDSTLLDSTGTCLSGGQRKRVGLARALYSLPELLVLDDTLTGLDLMTAQRLKTAVFGDGGFLDSRLPQCMVLMSAVEVEIVTSKSRESPAADPDEAGQPTVDPLTAPDRFCSTSPPIQGSQDDGKTRCERTDWEDYLFYLQSLGSTWSLSVLLALLLGRSAVAPGTDDSQSGSRPIHTVEFYISVYAAISLGGVILLALALVLKTWHVESNSAEILNRFLKDLSTIDWGLPLSFLNTTIALLSLVGTITLLGLATPVSLTVIFFTAVVLAFVLRFFGAALTWFRTRQLSANSPLMEGISGVCSSRHVIRASSPATSSWILNYLTTRVNDAQKPWYLYQSLQTSLFLTLGTMNSIIAGSLAAAALLAMRDSVNVGVVGVSMVAMLKSVDELKMLCLAWIRLDVLMASSHRILNCYKDLSNTGSNDGWDDQDGGDNETNIIETNGERRAGPNEEWPSQGCITIEGLSCRNGNKTAVSNVTLEIFGGEKVAIVGRTGSGKSTLVSALFGLANVSTGRILIDGTEITDFSPEYLATRLVGLPQHSFHLSDTTVKENLAPSPPLSANLPGKIKSNPTISQASISIASSETGEEQEGRLKSLLNSLSCTWAVEMFRESWDGLAFSLGQKQRLGIVRAFLRHSKVYVLDEPTSSMDDSDHLNTVQFLTHPDRAQNTILMVTHNLLGVERFTKVVVFKDGEVVEFGGTNIGPKDGIGHDDVLSSVIKRPDLTAERDTIVEKERKSTSIFSFN</sequence>
<keyword evidence="6 9" id="KW-1133">Transmembrane helix</keyword>
<feature type="transmembrane region" description="Helical" evidence="9">
    <location>
        <begin position="266"/>
        <end position="284"/>
    </location>
</feature>
<dbReference type="EMBL" id="JAKWBI020000312">
    <property type="protein sequence ID" value="KAJ2896793.1"/>
    <property type="molecule type" value="Genomic_DNA"/>
</dbReference>
<dbReference type="InterPro" id="IPR017871">
    <property type="entry name" value="ABC_transporter-like_CS"/>
</dbReference>
<evidence type="ECO:0000256" key="1">
    <source>
        <dbReference type="ARBA" id="ARBA00004370"/>
    </source>
</evidence>
<feature type="transmembrane region" description="Helical" evidence="9">
    <location>
        <begin position="530"/>
        <end position="550"/>
    </location>
</feature>
<feature type="domain" description="ABC transmembrane type-1" evidence="11">
    <location>
        <begin position="271"/>
        <end position="550"/>
    </location>
</feature>
<keyword evidence="7 9" id="KW-0472">Membrane</keyword>
<feature type="region of interest" description="Disordered" evidence="8">
    <location>
        <begin position="796"/>
        <end position="838"/>
    </location>
</feature>
<feature type="region of interest" description="Disordered" evidence="8">
    <location>
        <begin position="1136"/>
        <end position="1165"/>
    </location>
</feature>
<keyword evidence="4" id="KW-0547">Nucleotide-binding</keyword>
<feature type="domain" description="ABC transporter" evidence="10">
    <location>
        <begin position="593"/>
        <end position="829"/>
    </location>
</feature>
<proteinExistence type="predicted"/>
<dbReference type="PANTHER" id="PTHR24223">
    <property type="entry name" value="ATP-BINDING CASSETTE SUB-FAMILY C"/>
    <property type="match status" value="1"/>
</dbReference>
<dbReference type="Proteomes" id="UP001201980">
    <property type="component" value="Unassembled WGS sequence"/>
</dbReference>
<organism evidence="12 13">
    <name type="scientific">Zalerion maritima</name>
    <dbReference type="NCBI Taxonomy" id="339359"/>
    <lineage>
        <taxon>Eukaryota</taxon>
        <taxon>Fungi</taxon>
        <taxon>Dikarya</taxon>
        <taxon>Ascomycota</taxon>
        <taxon>Pezizomycotina</taxon>
        <taxon>Sordariomycetes</taxon>
        <taxon>Lulworthiomycetidae</taxon>
        <taxon>Lulworthiales</taxon>
        <taxon>Lulworthiaceae</taxon>
        <taxon>Zalerion</taxon>
    </lineage>
</organism>
<evidence type="ECO:0000256" key="4">
    <source>
        <dbReference type="ARBA" id="ARBA00022741"/>
    </source>
</evidence>
<feature type="transmembrane region" description="Helical" evidence="9">
    <location>
        <begin position="56"/>
        <end position="79"/>
    </location>
</feature>
<evidence type="ECO:0000256" key="5">
    <source>
        <dbReference type="ARBA" id="ARBA00022840"/>
    </source>
</evidence>
<evidence type="ECO:0000313" key="12">
    <source>
        <dbReference type="EMBL" id="KAJ2896793.1"/>
    </source>
</evidence>
<feature type="transmembrane region" description="Helical" evidence="9">
    <location>
        <begin position="848"/>
        <end position="873"/>
    </location>
</feature>
<dbReference type="PROSITE" id="PS50893">
    <property type="entry name" value="ABC_TRANSPORTER_2"/>
    <property type="match status" value="2"/>
</dbReference>
<feature type="transmembrane region" description="Helical" evidence="9">
    <location>
        <begin position="154"/>
        <end position="174"/>
    </location>
</feature>
<dbReference type="InterPro" id="IPR003593">
    <property type="entry name" value="AAA+_ATPase"/>
</dbReference>
<comment type="subcellular location">
    <subcellularLocation>
        <location evidence="1">Membrane</location>
    </subcellularLocation>
</comment>
<feature type="compositionally biased region" description="Polar residues" evidence="8">
    <location>
        <begin position="823"/>
        <end position="833"/>
    </location>
</feature>
<dbReference type="GO" id="GO:0016887">
    <property type="term" value="F:ATP hydrolysis activity"/>
    <property type="evidence" value="ECO:0007669"/>
    <property type="project" value="InterPro"/>
</dbReference>
<gene>
    <name evidence="12" type="ORF">MKZ38_005239</name>
</gene>
<dbReference type="GO" id="GO:0140359">
    <property type="term" value="F:ABC-type transporter activity"/>
    <property type="evidence" value="ECO:0007669"/>
    <property type="project" value="InterPro"/>
</dbReference>
<name>A0AAD5RRA0_9PEZI</name>
<reference evidence="12" key="1">
    <citation type="submission" date="2022-07" db="EMBL/GenBank/DDBJ databases">
        <title>Draft genome sequence of Zalerion maritima ATCC 34329, a (micro)plastics degrading marine fungus.</title>
        <authorList>
            <person name="Paco A."/>
            <person name="Goncalves M.F.M."/>
            <person name="Rocha-Santos T.A.P."/>
            <person name="Alves A."/>
        </authorList>
    </citation>
    <scope>NUCLEOTIDE SEQUENCE</scope>
    <source>
        <strain evidence="12">ATCC 34329</strain>
    </source>
</reference>
<evidence type="ECO:0000259" key="10">
    <source>
        <dbReference type="PROSITE" id="PS50893"/>
    </source>
</evidence>
<feature type="transmembrane region" description="Helical" evidence="9">
    <location>
        <begin position="91"/>
        <end position="110"/>
    </location>
</feature>
<dbReference type="Pfam" id="PF00005">
    <property type="entry name" value="ABC_tran"/>
    <property type="match status" value="2"/>
</dbReference>
<dbReference type="PROSITE" id="PS50929">
    <property type="entry name" value="ABC_TM1F"/>
    <property type="match status" value="2"/>
</dbReference>
<dbReference type="SUPFAM" id="SSF90123">
    <property type="entry name" value="ABC transporter transmembrane region"/>
    <property type="match status" value="2"/>
</dbReference>
<feature type="domain" description="ABC transporter" evidence="10">
    <location>
        <begin position="1171"/>
        <end position="1429"/>
    </location>
</feature>
<dbReference type="PANTHER" id="PTHR24223:SF399">
    <property type="entry name" value="ABC TRANSPORTER ATNG"/>
    <property type="match status" value="1"/>
</dbReference>
<dbReference type="InterPro" id="IPR027417">
    <property type="entry name" value="P-loop_NTPase"/>
</dbReference>
<feature type="transmembrane region" description="Helical" evidence="9">
    <location>
        <begin position="893"/>
        <end position="915"/>
    </location>
</feature>
<evidence type="ECO:0000256" key="2">
    <source>
        <dbReference type="ARBA" id="ARBA00022448"/>
    </source>
</evidence>
<keyword evidence="3 9" id="KW-0812">Transmembrane</keyword>
<dbReference type="InterPro" id="IPR003439">
    <property type="entry name" value="ABC_transporter-like_ATP-bd"/>
</dbReference>
<dbReference type="PROSITE" id="PS00211">
    <property type="entry name" value="ABC_TRANSPORTER_1"/>
    <property type="match status" value="2"/>
</dbReference>
<dbReference type="Gene3D" id="1.20.1560.10">
    <property type="entry name" value="ABC transporter type 1, transmembrane domain"/>
    <property type="match status" value="2"/>
</dbReference>
<keyword evidence="2" id="KW-0813">Transport</keyword>
<keyword evidence="13" id="KW-1185">Reference proteome</keyword>
<feature type="transmembrane region" description="Helical" evidence="9">
    <location>
        <begin position="122"/>
        <end position="142"/>
    </location>
</feature>
<evidence type="ECO:0000313" key="13">
    <source>
        <dbReference type="Proteomes" id="UP001201980"/>
    </source>
</evidence>
<feature type="domain" description="ABC transmembrane type-1" evidence="11">
    <location>
        <begin position="921"/>
        <end position="1105"/>
    </location>
</feature>
<dbReference type="InterPro" id="IPR036640">
    <property type="entry name" value="ABC1_TM_sf"/>
</dbReference>
<evidence type="ECO:0000256" key="3">
    <source>
        <dbReference type="ARBA" id="ARBA00022692"/>
    </source>
</evidence>
<comment type="caution">
    <text evidence="12">The sequence shown here is derived from an EMBL/GenBank/DDBJ whole genome shotgun (WGS) entry which is preliminary data.</text>
</comment>
<keyword evidence="5" id="KW-0067">ATP-binding</keyword>
<dbReference type="SMART" id="SM00382">
    <property type="entry name" value="AAA"/>
    <property type="match status" value="2"/>
</dbReference>
<feature type="transmembrane region" description="Helical" evidence="9">
    <location>
        <begin position="380"/>
        <end position="400"/>
    </location>
</feature>
<dbReference type="InterPro" id="IPR050173">
    <property type="entry name" value="ABC_transporter_C-like"/>
</dbReference>
<dbReference type="Gene3D" id="3.40.50.300">
    <property type="entry name" value="P-loop containing nucleotide triphosphate hydrolases"/>
    <property type="match status" value="2"/>
</dbReference>
<feature type="transmembrane region" description="Helical" evidence="9">
    <location>
        <begin position="23"/>
        <end position="44"/>
    </location>
</feature>
<dbReference type="GO" id="GO:0005524">
    <property type="term" value="F:ATP binding"/>
    <property type="evidence" value="ECO:0007669"/>
    <property type="project" value="UniProtKB-KW"/>
</dbReference>
<protein>
    <submittedName>
        <fullName evidence="12">ABC transporter</fullName>
    </submittedName>
</protein>
<feature type="transmembrane region" description="Helical" evidence="9">
    <location>
        <begin position="406"/>
        <end position="423"/>
    </location>
</feature>